<sequence length="103" mass="11445">MNFLQATGFVYNERGWLRSSINSQFSMKLDYNENGSGLYNGNIGRQSWSATSNPLSSGIYMSYGYDKLNRLTSSIGTGITMNETNAYDVPGNIESSPRNHGNR</sequence>
<gene>
    <name evidence="1" type="ORF">GJU39_06215</name>
</gene>
<dbReference type="Gene3D" id="2.180.10.10">
    <property type="entry name" value="RHS repeat-associated core"/>
    <property type="match status" value="1"/>
</dbReference>
<evidence type="ECO:0008006" key="3">
    <source>
        <dbReference type="Google" id="ProtNLM"/>
    </source>
</evidence>
<organism evidence="1 2">
    <name type="scientific">Pedobacter petrophilus</name>
    <dbReference type="NCBI Taxonomy" id="1908241"/>
    <lineage>
        <taxon>Bacteria</taxon>
        <taxon>Pseudomonadati</taxon>
        <taxon>Bacteroidota</taxon>
        <taxon>Sphingobacteriia</taxon>
        <taxon>Sphingobacteriales</taxon>
        <taxon>Sphingobacteriaceae</taxon>
        <taxon>Pedobacter</taxon>
    </lineage>
</organism>
<accession>A0A7K0FVP1</accession>
<comment type="caution">
    <text evidence="1">The sequence shown here is derived from an EMBL/GenBank/DDBJ whole genome shotgun (WGS) entry which is preliminary data.</text>
</comment>
<protein>
    <recommendedName>
        <fullName evidence="3">RHS repeat-associated core domain-containing protein</fullName>
    </recommendedName>
</protein>
<evidence type="ECO:0000313" key="1">
    <source>
        <dbReference type="EMBL" id="MRX75677.1"/>
    </source>
</evidence>
<evidence type="ECO:0000313" key="2">
    <source>
        <dbReference type="Proteomes" id="UP000487757"/>
    </source>
</evidence>
<dbReference type="OrthoDB" id="1191296at2"/>
<dbReference type="RefSeq" id="WP_154279836.1">
    <property type="nucleotide sequence ID" value="NZ_JBHUJQ010000001.1"/>
</dbReference>
<proteinExistence type="predicted"/>
<reference evidence="1 2" key="1">
    <citation type="submission" date="2019-11" db="EMBL/GenBank/DDBJ databases">
        <title>Pedobacter petrophilus genome.</title>
        <authorList>
            <person name="Feldbauer M.J."/>
            <person name="Newman J.D."/>
        </authorList>
    </citation>
    <scope>NUCLEOTIDE SEQUENCE [LARGE SCALE GENOMIC DNA]</scope>
    <source>
        <strain evidence="1 2">LMG 29686</strain>
    </source>
</reference>
<dbReference type="AlphaFoldDB" id="A0A7K0FVP1"/>
<keyword evidence="2" id="KW-1185">Reference proteome</keyword>
<dbReference type="Proteomes" id="UP000487757">
    <property type="component" value="Unassembled WGS sequence"/>
</dbReference>
<dbReference type="EMBL" id="WKKH01000007">
    <property type="protein sequence ID" value="MRX75677.1"/>
    <property type="molecule type" value="Genomic_DNA"/>
</dbReference>
<name>A0A7K0FVP1_9SPHI</name>